<comment type="subcellular location">
    <subcellularLocation>
        <location evidence="2">Cell membrane</location>
        <topology evidence="2">Multi-pass membrane protein</topology>
    </subcellularLocation>
</comment>
<evidence type="ECO:0000256" key="7">
    <source>
        <dbReference type="ARBA" id="ARBA00022741"/>
    </source>
</evidence>
<dbReference type="SUPFAM" id="SSF158472">
    <property type="entry name" value="HAMP domain-like"/>
    <property type="match status" value="1"/>
</dbReference>
<evidence type="ECO:0000256" key="2">
    <source>
        <dbReference type="ARBA" id="ARBA00004651"/>
    </source>
</evidence>
<dbReference type="Gene3D" id="6.10.340.10">
    <property type="match status" value="1"/>
</dbReference>
<evidence type="ECO:0000256" key="9">
    <source>
        <dbReference type="ARBA" id="ARBA00022840"/>
    </source>
</evidence>
<dbReference type="Gene3D" id="1.10.287.130">
    <property type="match status" value="1"/>
</dbReference>
<keyword evidence="12" id="KW-0812">Transmembrane</keyword>
<proteinExistence type="predicted"/>
<dbReference type="STRING" id="1884381.SAMN05518846_109224"/>
<dbReference type="InterPro" id="IPR036890">
    <property type="entry name" value="HATPase_C_sf"/>
</dbReference>
<keyword evidence="7" id="KW-0547">Nucleotide-binding</keyword>
<dbReference type="FunFam" id="3.30.565.10:FF:000006">
    <property type="entry name" value="Sensor histidine kinase WalK"/>
    <property type="match status" value="1"/>
</dbReference>
<feature type="transmembrane region" description="Helical" evidence="12">
    <location>
        <begin position="145"/>
        <end position="165"/>
    </location>
</feature>
<dbReference type="GO" id="GO:0004721">
    <property type="term" value="F:phosphoprotein phosphatase activity"/>
    <property type="evidence" value="ECO:0007669"/>
    <property type="project" value="TreeGrafter"/>
</dbReference>
<dbReference type="InterPro" id="IPR050351">
    <property type="entry name" value="BphY/WalK/GraS-like"/>
</dbReference>
<dbReference type="CDD" id="cd06225">
    <property type="entry name" value="HAMP"/>
    <property type="match status" value="1"/>
</dbReference>
<accession>A0A1I3XGA9</accession>
<name>A0A1I3XGA9_9BACL</name>
<evidence type="ECO:0000259" key="14">
    <source>
        <dbReference type="PROSITE" id="PS50885"/>
    </source>
</evidence>
<dbReference type="SMART" id="SM00388">
    <property type="entry name" value="HisKA"/>
    <property type="match status" value="1"/>
</dbReference>
<organism evidence="15 16">
    <name type="scientific">Brevibacillus centrosporus</name>
    <dbReference type="NCBI Taxonomy" id="54910"/>
    <lineage>
        <taxon>Bacteria</taxon>
        <taxon>Bacillati</taxon>
        <taxon>Bacillota</taxon>
        <taxon>Bacilli</taxon>
        <taxon>Bacillales</taxon>
        <taxon>Paenibacillaceae</taxon>
        <taxon>Brevibacillus</taxon>
    </lineage>
</organism>
<protein>
    <recommendedName>
        <fullName evidence="3">histidine kinase</fullName>
        <ecNumber evidence="3">2.7.13.3</ecNumber>
    </recommendedName>
</protein>
<keyword evidence="5" id="KW-0597">Phosphoprotein</keyword>
<dbReference type="SMART" id="SM00304">
    <property type="entry name" value="HAMP"/>
    <property type="match status" value="1"/>
</dbReference>
<dbReference type="Pfam" id="PF00512">
    <property type="entry name" value="HisKA"/>
    <property type="match status" value="1"/>
</dbReference>
<dbReference type="GO" id="GO:0005886">
    <property type="term" value="C:plasma membrane"/>
    <property type="evidence" value="ECO:0007669"/>
    <property type="project" value="UniProtKB-SubCell"/>
</dbReference>
<dbReference type="Pfam" id="PF02518">
    <property type="entry name" value="HATPase_c"/>
    <property type="match status" value="1"/>
</dbReference>
<keyword evidence="12" id="KW-1133">Transmembrane helix</keyword>
<dbReference type="CDD" id="cd00082">
    <property type="entry name" value="HisKA"/>
    <property type="match status" value="1"/>
</dbReference>
<keyword evidence="11 12" id="KW-0472">Membrane</keyword>
<dbReference type="InterPro" id="IPR003660">
    <property type="entry name" value="HAMP_dom"/>
</dbReference>
<dbReference type="PROSITE" id="PS50109">
    <property type="entry name" value="HIS_KIN"/>
    <property type="match status" value="1"/>
</dbReference>
<evidence type="ECO:0000256" key="1">
    <source>
        <dbReference type="ARBA" id="ARBA00000085"/>
    </source>
</evidence>
<gene>
    <name evidence="15" type="ORF">SAMN05518846_109224</name>
</gene>
<keyword evidence="6" id="KW-0808">Transferase</keyword>
<feature type="domain" description="HAMP" evidence="14">
    <location>
        <begin position="166"/>
        <end position="219"/>
    </location>
</feature>
<comment type="catalytic activity">
    <reaction evidence="1">
        <text>ATP + protein L-histidine = ADP + protein N-phospho-L-histidine.</text>
        <dbReference type="EC" id="2.7.13.3"/>
    </reaction>
</comment>
<dbReference type="PROSITE" id="PS50885">
    <property type="entry name" value="HAMP"/>
    <property type="match status" value="1"/>
</dbReference>
<keyword evidence="10" id="KW-0902">Two-component regulatory system</keyword>
<dbReference type="RefSeq" id="WP_092270340.1">
    <property type="nucleotide sequence ID" value="NZ_BJOE01000063.1"/>
</dbReference>
<dbReference type="InterPro" id="IPR005467">
    <property type="entry name" value="His_kinase_dom"/>
</dbReference>
<dbReference type="InterPro" id="IPR003594">
    <property type="entry name" value="HATPase_dom"/>
</dbReference>
<dbReference type="AlphaFoldDB" id="A0A1I3XGA9"/>
<evidence type="ECO:0000313" key="16">
    <source>
        <dbReference type="Proteomes" id="UP000198915"/>
    </source>
</evidence>
<feature type="transmembrane region" description="Helical" evidence="12">
    <location>
        <begin position="7"/>
        <end position="28"/>
    </location>
</feature>
<keyword evidence="16" id="KW-1185">Reference proteome</keyword>
<dbReference type="SUPFAM" id="SSF47384">
    <property type="entry name" value="Homodimeric domain of signal transducing histidine kinase"/>
    <property type="match status" value="1"/>
</dbReference>
<dbReference type="CDD" id="cd00075">
    <property type="entry name" value="HATPase"/>
    <property type="match status" value="1"/>
</dbReference>
<dbReference type="EC" id="2.7.13.3" evidence="3"/>
<dbReference type="GO" id="GO:0000155">
    <property type="term" value="F:phosphorelay sensor kinase activity"/>
    <property type="evidence" value="ECO:0007669"/>
    <property type="project" value="InterPro"/>
</dbReference>
<feature type="domain" description="Histidine kinase" evidence="13">
    <location>
        <begin position="227"/>
        <end position="441"/>
    </location>
</feature>
<dbReference type="PANTHER" id="PTHR45453">
    <property type="entry name" value="PHOSPHATE REGULON SENSOR PROTEIN PHOR"/>
    <property type="match status" value="1"/>
</dbReference>
<dbReference type="SMART" id="SM00387">
    <property type="entry name" value="HATPase_c"/>
    <property type="match status" value="1"/>
</dbReference>
<dbReference type="GO" id="GO:0016036">
    <property type="term" value="P:cellular response to phosphate starvation"/>
    <property type="evidence" value="ECO:0007669"/>
    <property type="project" value="TreeGrafter"/>
</dbReference>
<dbReference type="SUPFAM" id="SSF55874">
    <property type="entry name" value="ATPase domain of HSP90 chaperone/DNA topoisomerase II/histidine kinase"/>
    <property type="match status" value="1"/>
</dbReference>
<evidence type="ECO:0000256" key="10">
    <source>
        <dbReference type="ARBA" id="ARBA00023012"/>
    </source>
</evidence>
<evidence type="ECO:0000256" key="12">
    <source>
        <dbReference type="SAM" id="Phobius"/>
    </source>
</evidence>
<evidence type="ECO:0000313" key="15">
    <source>
        <dbReference type="EMBL" id="SFK18552.1"/>
    </source>
</evidence>
<dbReference type="Gene3D" id="3.30.565.10">
    <property type="entry name" value="Histidine kinase-like ATPase, C-terminal domain"/>
    <property type="match status" value="1"/>
</dbReference>
<sequence>MRKIWVKLALVLMAVGTLAIMLTTFLSMKEMDYHFTMYLDEVRNQQDQKISQLAIQAYEQTGSWDKNSLDKMKAVSSVLGIRFTLFDAQYKQVLSWGGDAENRSMADDIPLEFNGREIGYLSIAYHDENSYQSMENHFQLAHTNAMQWTMFALILLVILMSVLLARTLVKPLVQISAAAKKVAKGNLSVRVAEPGGHDEIASLVDTFNNLVHSLQHQEELRKRLTSDIAHELRTPLNTLLAQVEGMIDGIWEASPEHLESTRGEVLRLSRLVRDLDQVIQVESGALRMNREKIDLSGLAGQVLDAMSAAFIRDHIQIEKELAADAWVMGDPERLAQVMTNLLNNASKHLEANGKIAVMVKLSGDRVQLHIEDNGAGIPKEDLPFVFDRFYRGDRSRTRERGGSGLGLTVVKGIVDAHGGQIDIESEVGRGTAVSVTLPAIRPRH</sequence>
<evidence type="ECO:0000256" key="8">
    <source>
        <dbReference type="ARBA" id="ARBA00022777"/>
    </source>
</evidence>
<dbReference type="Proteomes" id="UP000198915">
    <property type="component" value="Unassembled WGS sequence"/>
</dbReference>
<dbReference type="PRINTS" id="PR00344">
    <property type="entry name" value="BCTRLSENSOR"/>
</dbReference>
<keyword evidence="8 15" id="KW-0418">Kinase</keyword>
<keyword evidence="4" id="KW-1003">Cell membrane</keyword>
<dbReference type="InterPro" id="IPR004358">
    <property type="entry name" value="Sig_transdc_His_kin-like_C"/>
</dbReference>
<evidence type="ECO:0000256" key="11">
    <source>
        <dbReference type="ARBA" id="ARBA00023136"/>
    </source>
</evidence>
<reference evidence="16" key="1">
    <citation type="submission" date="2016-10" db="EMBL/GenBank/DDBJ databases">
        <authorList>
            <person name="Varghese N."/>
            <person name="Submissions S."/>
        </authorList>
    </citation>
    <scope>NUCLEOTIDE SEQUENCE [LARGE SCALE GENOMIC DNA]</scope>
    <source>
        <strain evidence="16">OK042</strain>
    </source>
</reference>
<dbReference type="InterPro" id="IPR036097">
    <property type="entry name" value="HisK_dim/P_sf"/>
</dbReference>
<dbReference type="EMBL" id="FORT01000009">
    <property type="protein sequence ID" value="SFK18552.1"/>
    <property type="molecule type" value="Genomic_DNA"/>
</dbReference>
<evidence type="ECO:0000256" key="4">
    <source>
        <dbReference type="ARBA" id="ARBA00022475"/>
    </source>
</evidence>
<keyword evidence="9" id="KW-0067">ATP-binding</keyword>
<dbReference type="GO" id="GO:0005524">
    <property type="term" value="F:ATP binding"/>
    <property type="evidence" value="ECO:0007669"/>
    <property type="project" value="UniProtKB-KW"/>
</dbReference>
<evidence type="ECO:0000256" key="3">
    <source>
        <dbReference type="ARBA" id="ARBA00012438"/>
    </source>
</evidence>
<dbReference type="InterPro" id="IPR003661">
    <property type="entry name" value="HisK_dim/P_dom"/>
</dbReference>
<evidence type="ECO:0000259" key="13">
    <source>
        <dbReference type="PROSITE" id="PS50109"/>
    </source>
</evidence>
<evidence type="ECO:0000256" key="6">
    <source>
        <dbReference type="ARBA" id="ARBA00022679"/>
    </source>
</evidence>
<evidence type="ECO:0000256" key="5">
    <source>
        <dbReference type="ARBA" id="ARBA00022553"/>
    </source>
</evidence>
<dbReference type="PANTHER" id="PTHR45453:SF1">
    <property type="entry name" value="PHOSPHATE REGULON SENSOR PROTEIN PHOR"/>
    <property type="match status" value="1"/>
</dbReference>
<dbReference type="Pfam" id="PF00672">
    <property type="entry name" value="HAMP"/>
    <property type="match status" value="1"/>
</dbReference>